<comment type="subcellular location">
    <subcellularLocation>
        <location evidence="1">Cell membrane</location>
        <topology evidence="1">Multi-pass membrane protein</topology>
    </subcellularLocation>
</comment>
<keyword evidence="9" id="KW-1185">Reference proteome</keyword>
<reference evidence="9" key="1">
    <citation type="journal article" date="2019" name="Int. J. Syst. Evol. Microbiol.">
        <title>The Global Catalogue of Microorganisms (GCM) 10K type strain sequencing project: providing services to taxonomists for standard genome sequencing and annotation.</title>
        <authorList>
            <consortium name="The Broad Institute Genomics Platform"/>
            <consortium name="The Broad Institute Genome Sequencing Center for Infectious Disease"/>
            <person name="Wu L."/>
            <person name="Ma J."/>
        </authorList>
    </citation>
    <scope>NUCLEOTIDE SEQUENCE [LARGE SCALE GENOMIC DNA]</scope>
    <source>
        <strain evidence="9">JCM 30742</strain>
    </source>
</reference>
<dbReference type="PANTHER" id="PTHR43124:SF3">
    <property type="entry name" value="CHLORAMPHENICOL EFFLUX PUMP RV0191"/>
    <property type="match status" value="1"/>
</dbReference>
<evidence type="ECO:0000256" key="6">
    <source>
        <dbReference type="SAM" id="Phobius"/>
    </source>
</evidence>
<feature type="domain" description="Major facilitator superfamily (MFS) profile" evidence="7">
    <location>
        <begin position="18"/>
        <end position="390"/>
    </location>
</feature>
<dbReference type="SUPFAM" id="SSF103473">
    <property type="entry name" value="MFS general substrate transporter"/>
    <property type="match status" value="1"/>
</dbReference>
<organism evidence="8 9">
    <name type="scientific">Arthrobacter ginkgonis</name>
    <dbReference type="NCBI Taxonomy" id="1630594"/>
    <lineage>
        <taxon>Bacteria</taxon>
        <taxon>Bacillati</taxon>
        <taxon>Actinomycetota</taxon>
        <taxon>Actinomycetes</taxon>
        <taxon>Micrococcales</taxon>
        <taxon>Micrococcaceae</taxon>
        <taxon>Arthrobacter</taxon>
    </lineage>
</organism>
<feature type="transmembrane region" description="Helical" evidence="6">
    <location>
        <begin position="148"/>
        <end position="168"/>
    </location>
</feature>
<feature type="transmembrane region" description="Helical" evidence="6">
    <location>
        <begin position="109"/>
        <end position="127"/>
    </location>
</feature>
<comment type="caution">
    <text evidence="8">The sequence shown here is derived from an EMBL/GenBank/DDBJ whole genome shotgun (WGS) entry which is preliminary data.</text>
</comment>
<feature type="transmembrane region" description="Helical" evidence="6">
    <location>
        <begin position="84"/>
        <end position="103"/>
    </location>
</feature>
<feature type="transmembrane region" description="Helical" evidence="6">
    <location>
        <begin position="212"/>
        <end position="234"/>
    </location>
</feature>
<dbReference type="Gene3D" id="1.20.1250.20">
    <property type="entry name" value="MFS general substrate transporter like domains"/>
    <property type="match status" value="1"/>
</dbReference>
<feature type="transmembrane region" description="Helical" evidence="6">
    <location>
        <begin position="300"/>
        <end position="322"/>
    </location>
</feature>
<feature type="transmembrane region" description="Helical" evidence="6">
    <location>
        <begin position="39"/>
        <end position="64"/>
    </location>
</feature>
<name>A0ABP7BQY4_9MICC</name>
<feature type="transmembrane region" description="Helical" evidence="6">
    <location>
        <begin position="240"/>
        <end position="264"/>
    </location>
</feature>
<evidence type="ECO:0000313" key="9">
    <source>
        <dbReference type="Proteomes" id="UP001500752"/>
    </source>
</evidence>
<evidence type="ECO:0000256" key="3">
    <source>
        <dbReference type="ARBA" id="ARBA00022692"/>
    </source>
</evidence>
<dbReference type="PROSITE" id="PS50850">
    <property type="entry name" value="MFS"/>
    <property type="match status" value="1"/>
</dbReference>
<sequence length="391" mass="39944">MTKTPDAAVRPDARPGVPDSVLRSIGFLAFFDRFATPPILVVLAASTALTLGQAVGLVAVYSLLYAVGQPIWGLLSDRFGRLTVLRLALAGAMIGAAASTLFTTYGPLLAARAFTGLMFGALYPTLLTLLGDTRTGIDRARGLSDLQIYSSLGTTLATLGAGALAVFVDWRLVFALPALGCLAILVALRGASSPPRTGRGFALRKAFTGSAVAVYLLAMLEGSVLNGAITYIVPALQAEGVGIGLAGILGTGYALGVIAGARTMRRLVHGFTRTQLIAGGGAVLVAAFVVSALWASPASFTATATLIGAANAILHSSMQGWATDVAPEARATTVSLFAGSLFLGASLGTFATAGLAETGSFGTIFGYGALVSVVLTIAATRGHAVWHRRRS</sequence>
<dbReference type="RefSeq" id="WP_345147689.1">
    <property type="nucleotide sequence ID" value="NZ_BAABEO010000001.1"/>
</dbReference>
<feature type="transmembrane region" description="Helical" evidence="6">
    <location>
        <begin position="334"/>
        <end position="355"/>
    </location>
</feature>
<dbReference type="InterPro" id="IPR050189">
    <property type="entry name" value="MFS_Efflux_Transporters"/>
</dbReference>
<dbReference type="Pfam" id="PF07690">
    <property type="entry name" value="MFS_1"/>
    <property type="match status" value="1"/>
</dbReference>
<proteinExistence type="predicted"/>
<dbReference type="InterPro" id="IPR036259">
    <property type="entry name" value="MFS_trans_sf"/>
</dbReference>
<feature type="transmembrane region" description="Helical" evidence="6">
    <location>
        <begin position="174"/>
        <end position="191"/>
    </location>
</feature>
<feature type="transmembrane region" description="Helical" evidence="6">
    <location>
        <begin position="361"/>
        <end position="380"/>
    </location>
</feature>
<evidence type="ECO:0000259" key="7">
    <source>
        <dbReference type="PROSITE" id="PS50850"/>
    </source>
</evidence>
<dbReference type="EMBL" id="BAABEO010000001">
    <property type="protein sequence ID" value="GAA3666158.1"/>
    <property type="molecule type" value="Genomic_DNA"/>
</dbReference>
<gene>
    <name evidence="8" type="ORF">GCM10023081_01200</name>
</gene>
<dbReference type="PANTHER" id="PTHR43124">
    <property type="entry name" value="PURINE EFFLUX PUMP PBUE"/>
    <property type="match status" value="1"/>
</dbReference>
<dbReference type="InterPro" id="IPR020846">
    <property type="entry name" value="MFS_dom"/>
</dbReference>
<evidence type="ECO:0000256" key="1">
    <source>
        <dbReference type="ARBA" id="ARBA00004651"/>
    </source>
</evidence>
<evidence type="ECO:0000256" key="4">
    <source>
        <dbReference type="ARBA" id="ARBA00022989"/>
    </source>
</evidence>
<keyword evidence="2" id="KW-1003">Cell membrane</keyword>
<keyword evidence="4 6" id="KW-1133">Transmembrane helix</keyword>
<accession>A0ABP7BQY4</accession>
<dbReference type="Proteomes" id="UP001500752">
    <property type="component" value="Unassembled WGS sequence"/>
</dbReference>
<keyword evidence="5 6" id="KW-0472">Membrane</keyword>
<keyword evidence="3 6" id="KW-0812">Transmembrane</keyword>
<evidence type="ECO:0000313" key="8">
    <source>
        <dbReference type="EMBL" id="GAA3666158.1"/>
    </source>
</evidence>
<dbReference type="InterPro" id="IPR011701">
    <property type="entry name" value="MFS"/>
</dbReference>
<feature type="transmembrane region" description="Helical" evidence="6">
    <location>
        <begin position="276"/>
        <end position="294"/>
    </location>
</feature>
<evidence type="ECO:0000256" key="2">
    <source>
        <dbReference type="ARBA" id="ARBA00022475"/>
    </source>
</evidence>
<evidence type="ECO:0000256" key="5">
    <source>
        <dbReference type="ARBA" id="ARBA00023136"/>
    </source>
</evidence>
<protein>
    <submittedName>
        <fullName evidence="8">MFS transporter</fullName>
    </submittedName>
</protein>